<dbReference type="EMBL" id="JAIWYP010000009">
    <property type="protein sequence ID" value="KAH3777109.1"/>
    <property type="molecule type" value="Genomic_DNA"/>
</dbReference>
<organism evidence="4 5">
    <name type="scientific">Dreissena polymorpha</name>
    <name type="common">Zebra mussel</name>
    <name type="synonym">Mytilus polymorpha</name>
    <dbReference type="NCBI Taxonomy" id="45954"/>
    <lineage>
        <taxon>Eukaryota</taxon>
        <taxon>Metazoa</taxon>
        <taxon>Spiralia</taxon>
        <taxon>Lophotrochozoa</taxon>
        <taxon>Mollusca</taxon>
        <taxon>Bivalvia</taxon>
        <taxon>Autobranchia</taxon>
        <taxon>Heteroconchia</taxon>
        <taxon>Euheterodonta</taxon>
        <taxon>Imparidentia</taxon>
        <taxon>Neoheterodontei</taxon>
        <taxon>Myida</taxon>
        <taxon>Dreissenoidea</taxon>
        <taxon>Dreissenidae</taxon>
        <taxon>Dreissena</taxon>
    </lineage>
</organism>
<keyword evidence="5" id="KW-1185">Reference proteome</keyword>
<evidence type="ECO:0000256" key="1">
    <source>
        <dbReference type="ARBA" id="ARBA00023157"/>
    </source>
</evidence>
<evidence type="ECO:0000313" key="4">
    <source>
        <dbReference type="EMBL" id="KAH3777109.1"/>
    </source>
</evidence>
<protein>
    <recommendedName>
        <fullName evidence="3">CUB domain-containing protein</fullName>
    </recommendedName>
</protein>
<dbReference type="InterPro" id="IPR035914">
    <property type="entry name" value="Sperma_CUB_dom_sf"/>
</dbReference>
<dbReference type="PROSITE" id="PS01180">
    <property type="entry name" value="CUB"/>
    <property type="match status" value="1"/>
</dbReference>
<keyword evidence="1" id="KW-1015">Disulfide bond</keyword>
<reference evidence="4" key="1">
    <citation type="journal article" date="2019" name="bioRxiv">
        <title>The Genome of the Zebra Mussel, Dreissena polymorpha: A Resource for Invasive Species Research.</title>
        <authorList>
            <person name="McCartney M.A."/>
            <person name="Auch B."/>
            <person name="Kono T."/>
            <person name="Mallez S."/>
            <person name="Zhang Y."/>
            <person name="Obille A."/>
            <person name="Becker A."/>
            <person name="Abrahante J.E."/>
            <person name="Garbe J."/>
            <person name="Badalamenti J.P."/>
            <person name="Herman A."/>
            <person name="Mangelson H."/>
            <person name="Liachko I."/>
            <person name="Sullivan S."/>
            <person name="Sone E.D."/>
            <person name="Koren S."/>
            <person name="Silverstein K.A.T."/>
            <person name="Beckman K.B."/>
            <person name="Gohl D.M."/>
        </authorList>
    </citation>
    <scope>NUCLEOTIDE SEQUENCE</scope>
    <source>
        <strain evidence="4">Duluth1</strain>
        <tissue evidence="4">Whole animal</tissue>
    </source>
</reference>
<dbReference type="SUPFAM" id="SSF49854">
    <property type="entry name" value="Spermadhesin, CUB domain"/>
    <property type="match status" value="1"/>
</dbReference>
<dbReference type="InterPro" id="IPR000859">
    <property type="entry name" value="CUB_dom"/>
</dbReference>
<accession>A0A9D4ILA9</accession>
<dbReference type="Gene3D" id="2.60.120.290">
    <property type="entry name" value="Spermadhesin, CUB domain"/>
    <property type="match status" value="1"/>
</dbReference>
<name>A0A9D4ILA9_DREPO</name>
<evidence type="ECO:0000313" key="5">
    <source>
        <dbReference type="Proteomes" id="UP000828390"/>
    </source>
</evidence>
<proteinExistence type="predicted"/>
<comment type="caution">
    <text evidence="2">Lacks conserved residue(s) required for the propagation of feature annotation.</text>
</comment>
<sequence length="96" mass="11193">MERDFNDIQWLSGLRSDWYTRFSPKRTMSIPVPQASPPGFFIDPYFTDTFAIEESEGCWYHYAELRDGPFGFSDCIARFCGNEFPITFGRNSRPTT</sequence>
<dbReference type="AlphaFoldDB" id="A0A9D4ILA9"/>
<dbReference type="Pfam" id="PF00431">
    <property type="entry name" value="CUB"/>
    <property type="match status" value="1"/>
</dbReference>
<reference evidence="4" key="2">
    <citation type="submission" date="2020-11" db="EMBL/GenBank/DDBJ databases">
        <authorList>
            <person name="McCartney M.A."/>
            <person name="Auch B."/>
            <person name="Kono T."/>
            <person name="Mallez S."/>
            <person name="Becker A."/>
            <person name="Gohl D.M."/>
            <person name="Silverstein K.A.T."/>
            <person name="Koren S."/>
            <person name="Bechman K.B."/>
            <person name="Herman A."/>
            <person name="Abrahante J.E."/>
            <person name="Garbe J."/>
        </authorList>
    </citation>
    <scope>NUCLEOTIDE SEQUENCE</scope>
    <source>
        <strain evidence="4">Duluth1</strain>
        <tissue evidence="4">Whole animal</tissue>
    </source>
</reference>
<comment type="caution">
    <text evidence="4">The sequence shown here is derived from an EMBL/GenBank/DDBJ whole genome shotgun (WGS) entry which is preliminary data.</text>
</comment>
<evidence type="ECO:0000259" key="3">
    <source>
        <dbReference type="PROSITE" id="PS01180"/>
    </source>
</evidence>
<evidence type="ECO:0000256" key="2">
    <source>
        <dbReference type="PROSITE-ProRule" id="PRU00059"/>
    </source>
</evidence>
<feature type="domain" description="CUB" evidence="3">
    <location>
        <begin position="1"/>
        <end position="96"/>
    </location>
</feature>
<dbReference type="Proteomes" id="UP000828390">
    <property type="component" value="Unassembled WGS sequence"/>
</dbReference>
<gene>
    <name evidence="4" type="ORF">DPMN_178546</name>
</gene>